<dbReference type="PANTHER" id="PTHR48104:SF30">
    <property type="entry name" value="METACASPASE-1"/>
    <property type="match status" value="1"/>
</dbReference>
<protein>
    <submittedName>
        <fullName evidence="3">Caspase family protein</fullName>
    </submittedName>
</protein>
<dbReference type="Pfam" id="PF20703">
    <property type="entry name" value="nSTAND1"/>
    <property type="match status" value="1"/>
</dbReference>
<gene>
    <name evidence="3" type="ORF">ACE1CA_07395</name>
</gene>
<keyword evidence="4" id="KW-1185">Reference proteome</keyword>
<sequence length="697" mass="78327">MSPVSVGTSKSKDGLKTSSAKLWILLIGVNQYEDNNLPSLQYSALDCQGLSEALADATQAFPQKEVFIHHDFAANSPNTPTIRNSLNKIISAANPQDTVLFYFSGHGILEPKTQEAILCLKDTQSDDPVNTGLRLPELLQLLDSCNANQQLVWLDACHSGGMILRGLRGETVQIELEHPQLNTANQMVETFQKRANQSRKFYALLSCDRNQRSWEFPELGHGVFTYYLMRGLRGEAADAQGVIDADGLYKYVYHQTLQYIDKTNQQLRLINQQKRSRGETQLHPEYTLQTPKRIVEGVGELILGLHPHRKVAENTRVALVVDGLSGNEKTLALSKLLRQRGNFELEYWYKSGKDWSGLKEAIRMRLRSRSGADALSHNISSQESDYNISSPDTETALLYLRGRIGETPDEEPYLVFADEIKISRSWLRQELRKSRASQQIVILDCPGATSLFEWIEDLQLGAERGQCLIAAAAKLSNSEEFTQALLETLNAADKQVGLPIAGWISRLQIYLAGTDITLQVWLSGAKGVIEVLPENMRWLKPETTAGLDLGLCPYKGLQAFSEEDVQFFYGRQNLTQQLINELSSRSFLAVIGASGSGKSSVVHAGLIPQLRQGKQLPGSEQWWIKSLRPGANPLEALSWRLVDATTEKEQAYQQMQLEAMLYEGVEGFVRWLRDRQENYLCYNLFWSNCGYTVMQEN</sequence>
<comment type="caution">
    <text evidence="3">The sequence shown here is derived from an EMBL/GenBank/DDBJ whole genome shotgun (WGS) entry which is preliminary data.</text>
</comment>
<evidence type="ECO:0000313" key="4">
    <source>
        <dbReference type="Proteomes" id="UP001576780"/>
    </source>
</evidence>
<evidence type="ECO:0000259" key="2">
    <source>
        <dbReference type="Pfam" id="PF20703"/>
    </source>
</evidence>
<name>A0ABV4WGZ5_9CYAN</name>
<feature type="domain" description="Peptidase C14 caspase" evidence="1">
    <location>
        <begin position="23"/>
        <end position="237"/>
    </location>
</feature>
<organism evidence="3 4">
    <name type="scientific">Floridaenema evergladense BLCC-F167</name>
    <dbReference type="NCBI Taxonomy" id="3153639"/>
    <lineage>
        <taxon>Bacteria</taxon>
        <taxon>Bacillati</taxon>
        <taxon>Cyanobacteriota</taxon>
        <taxon>Cyanophyceae</taxon>
        <taxon>Oscillatoriophycideae</taxon>
        <taxon>Aerosakkonematales</taxon>
        <taxon>Aerosakkonemataceae</taxon>
        <taxon>Floridanema</taxon>
        <taxon>Floridanema evergladense</taxon>
    </lineage>
</organism>
<dbReference type="PANTHER" id="PTHR48104">
    <property type="entry name" value="METACASPASE-4"/>
    <property type="match status" value="1"/>
</dbReference>
<evidence type="ECO:0000259" key="1">
    <source>
        <dbReference type="Pfam" id="PF00656"/>
    </source>
</evidence>
<dbReference type="InterPro" id="IPR049052">
    <property type="entry name" value="nSTAND1"/>
</dbReference>
<evidence type="ECO:0000313" key="3">
    <source>
        <dbReference type="EMBL" id="MFB2834343.1"/>
    </source>
</evidence>
<proteinExistence type="predicted"/>
<dbReference type="EMBL" id="JBHFNT010000065">
    <property type="protein sequence ID" value="MFB2834343.1"/>
    <property type="molecule type" value="Genomic_DNA"/>
</dbReference>
<dbReference type="SUPFAM" id="SSF52540">
    <property type="entry name" value="P-loop containing nucleoside triphosphate hydrolases"/>
    <property type="match status" value="1"/>
</dbReference>
<accession>A0ABV4WGZ5</accession>
<dbReference type="Pfam" id="PF00656">
    <property type="entry name" value="Peptidase_C14"/>
    <property type="match status" value="1"/>
</dbReference>
<dbReference type="InterPro" id="IPR011600">
    <property type="entry name" value="Pept_C14_caspase"/>
</dbReference>
<dbReference type="RefSeq" id="WP_413276781.1">
    <property type="nucleotide sequence ID" value="NZ_JBHFNT010000065.1"/>
</dbReference>
<dbReference type="InterPro" id="IPR027417">
    <property type="entry name" value="P-loop_NTPase"/>
</dbReference>
<dbReference type="Gene3D" id="3.40.50.1460">
    <property type="match status" value="1"/>
</dbReference>
<feature type="domain" description="Novel STAND NTPase 1" evidence="2">
    <location>
        <begin position="553"/>
        <end position="659"/>
    </location>
</feature>
<reference evidence="3 4" key="1">
    <citation type="submission" date="2024-09" db="EMBL/GenBank/DDBJ databases">
        <title>Floridaenema gen nov. (Aerosakkonemataceae, Aerosakkonematales ord. nov., Cyanobacteria) from benthic tropical and subtropical fresh waters, with the description of four new species.</title>
        <authorList>
            <person name="Moretto J.A."/>
            <person name="Berthold D.E."/>
            <person name="Lefler F.W."/>
            <person name="Huang I.-S."/>
            <person name="Laughinghouse H. IV."/>
        </authorList>
    </citation>
    <scope>NUCLEOTIDE SEQUENCE [LARGE SCALE GENOMIC DNA]</scope>
    <source>
        <strain evidence="3 4">BLCC-F167</strain>
    </source>
</reference>
<dbReference type="InterPro" id="IPR029030">
    <property type="entry name" value="Caspase-like_dom_sf"/>
</dbReference>
<dbReference type="Proteomes" id="UP001576780">
    <property type="component" value="Unassembled WGS sequence"/>
</dbReference>
<dbReference type="SUPFAM" id="SSF52129">
    <property type="entry name" value="Caspase-like"/>
    <property type="match status" value="1"/>
</dbReference>
<dbReference type="InterPro" id="IPR050452">
    <property type="entry name" value="Metacaspase"/>
</dbReference>